<dbReference type="Proteomes" id="UP000076837">
    <property type="component" value="Unassembled WGS sequence"/>
</dbReference>
<dbReference type="AlphaFoldDB" id="A0A163KU67"/>
<sequence>MTTELVAHMRLSHYKTLWRTLYGCAHGFGERKLKLNLTCGQSGFVIEMPVVCHYEENIPTLSTQGVSKSEWSKLCNFVSDESVLKVIFFDRAHDFLARVTSVGAKPPKADLYQVKFRWREDDEIALVWRKGIQWISEMLE</sequence>
<keyword evidence="2" id="KW-1185">Reference proteome</keyword>
<accession>A0A163KU67</accession>
<dbReference type="EMBL" id="JYNV01000075">
    <property type="protein sequence ID" value="KZM27254.1"/>
    <property type="molecule type" value="Genomic_DNA"/>
</dbReference>
<evidence type="ECO:0000313" key="1">
    <source>
        <dbReference type="EMBL" id="KZM27254.1"/>
    </source>
</evidence>
<dbReference type="OrthoDB" id="3660222at2759"/>
<evidence type="ECO:0000313" key="2">
    <source>
        <dbReference type="Proteomes" id="UP000076837"/>
    </source>
</evidence>
<comment type="caution">
    <text evidence="1">The sequence shown here is derived from an EMBL/GenBank/DDBJ whole genome shotgun (WGS) entry which is preliminary data.</text>
</comment>
<organism evidence="1 2">
    <name type="scientific">Didymella rabiei</name>
    <name type="common">Chickpea ascochyta blight fungus</name>
    <name type="synonym">Mycosphaerella rabiei</name>
    <dbReference type="NCBI Taxonomy" id="5454"/>
    <lineage>
        <taxon>Eukaryota</taxon>
        <taxon>Fungi</taxon>
        <taxon>Dikarya</taxon>
        <taxon>Ascomycota</taxon>
        <taxon>Pezizomycotina</taxon>
        <taxon>Dothideomycetes</taxon>
        <taxon>Pleosporomycetidae</taxon>
        <taxon>Pleosporales</taxon>
        <taxon>Pleosporineae</taxon>
        <taxon>Didymellaceae</taxon>
        <taxon>Ascochyta</taxon>
    </lineage>
</organism>
<reference evidence="1 2" key="1">
    <citation type="journal article" date="2016" name="Sci. Rep.">
        <title>Draft genome sequencing and secretome analysis of fungal phytopathogen Ascochyta rabiei provides insight into the necrotrophic effector repertoire.</title>
        <authorList>
            <person name="Verma S."/>
            <person name="Gazara R.K."/>
            <person name="Nizam S."/>
            <person name="Parween S."/>
            <person name="Chattopadhyay D."/>
            <person name="Verma P.K."/>
        </authorList>
    </citation>
    <scope>NUCLEOTIDE SEQUENCE [LARGE SCALE GENOMIC DNA]</scope>
    <source>
        <strain evidence="1 2">ArDII</strain>
    </source>
</reference>
<name>A0A163KU67_DIDRA</name>
<protein>
    <submittedName>
        <fullName evidence="1">Uncharacterized protein</fullName>
    </submittedName>
</protein>
<gene>
    <name evidence="1" type="ORF">ST47_g1602</name>
</gene>
<proteinExistence type="predicted"/>